<accession>A0ABY7WMH2</accession>
<protein>
    <submittedName>
        <fullName evidence="3">DUF2520 domain-containing protein</fullName>
    </submittedName>
</protein>
<dbReference type="Proteomes" id="UP001221558">
    <property type="component" value="Chromosome"/>
</dbReference>
<dbReference type="InterPro" id="IPR037108">
    <property type="entry name" value="TM1727-like_C_sf"/>
</dbReference>
<evidence type="ECO:0000259" key="1">
    <source>
        <dbReference type="Pfam" id="PF03807"/>
    </source>
</evidence>
<dbReference type="Pfam" id="PF10728">
    <property type="entry name" value="DUF2520"/>
    <property type="match status" value="1"/>
</dbReference>
<dbReference type="SUPFAM" id="SSF48179">
    <property type="entry name" value="6-phosphogluconate dehydrogenase C-terminal domain-like"/>
    <property type="match status" value="1"/>
</dbReference>
<dbReference type="InterPro" id="IPR028939">
    <property type="entry name" value="P5C_Rdtase_cat_N"/>
</dbReference>
<evidence type="ECO:0000313" key="3">
    <source>
        <dbReference type="EMBL" id="WDF69505.1"/>
    </source>
</evidence>
<organism evidence="3 4">
    <name type="scientific">Sphingobacterium oryzagri</name>
    <dbReference type="NCBI Taxonomy" id="3025669"/>
    <lineage>
        <taxon>Bacteria</taxon>
        <taxon>Pseudomonadati</taxon>
        <taxon>Bacteroidota</taxon>
        <taxon>Sphingobacteriia</taxon>
        <taxon>Sphingobacteriales</taxon>
        <taxon>Sphingobacteriaceae</taxon>
        <taxon>Sphingobacterium</taxon>
    </lineage>
</organism>
<dbReference type="EMBL" id="CP117880">
    <property type="protein sequence ID" value="WDF69505.1"/>
    <property type="molecule type" value="Genomic_DNA"/>
</dbReference>
<dbReference type="PANTHER" id="PTHR40459">
    <property type="entry name" value="CONSERVED HYPOTHETICAL ALANINE AND LEUCINE RICH PROTEIN"/>
    <property type="match status" value="1"/>
</dbReference>
<proteinExistence type="predicted"/>
<evidence type="ECO:0000313" key="4">
    <source>
        <dbReference type="Proteomes" id="UP001221558"/>
    </source>
</evidence>
<reference evidence="3 4" key="1">
    <citation type="submission" date="2023-02" db="EMBL/GenBank/DDBJ databases">
        <title>Genome sequence of Sphingobacterium sp. KACC 22765.</title>
        <authorList>
            <person name="Kim S."/>
            <person name="Heo J."/>
            <person name="Kwon S.-W."/>
        </authorList>
    </citation>
    <scope>NUCLEOTIDE SEQUENCE [LARGE SCALE GENOMIC DNA]</scope>
    <source>
        <strain evidence="3 4">KACC 22765</strain>
    </source>
</reference>
<feature type="domain" description="DUF2520" evidence="2">
    <location>
        <begin position="124"/>
        <end position="248"/>
    </location>
</feature>
<dbReference type="Pfam" id="PF03807">
    <property type="entry name" value="F420_oxidored"/>
    <property type="match status" value="1"/>
</dbReference>
<dbReference type="Gene3D" id="1.10.1040.20">
    <property type="entry name" value="ProC-like, C-terminal domain"/>
    <property type="match status" value="1"/>
</dbReference>
<dbReference type="InterPro" id="IPR036291">
    <property type="entry name" value="NAD(P)-bd_dom_sf"/>
</dbReference>
<dbReference type="InterPro" id="IPR018931">
    <property type="entry name" value="DUF2520"/>
</dbReference>
<dbReference type="RefSeq" id="WP_274268218.1">
    <property type="nucleotide sequence ID" value="NZ_CP117880.1"/>
</dbReference>
<feature type="domain" description="Pyrroline-5-carboxylate reductase catalytic N-terminal" evidence="1">
    <location>
        <begin position="3"/>
        <end position="86"/>
    </location>
</feature>
<sequence>MNIVTLGSGHVATQLSKALYSLGHEIQQVYSKTSANACALAEVLSANYTSDLTTISRDADLYIIAVSDQAIDSIVSQLPNNLPGIIVHCSGATSSAVLDKFSHYGVIYPAQSIRKDIEIHLDQIPFAVEASDQQTARVLMENMKRLSPSTFTCSSAQRLALHTAAVFANNFSNALFQISYDILQAHELPFELLRPMILETAKKVQNHKPSSVQTGPALRGDSLTIEKHLQFLSENPQWLKIYQQLTEEISSQREK</sequence>
<gene>
    <name evidence="3" type="ORF">PQ465_03800</name>
</gene>
<dbReference type="InterPro" id="IPR008927">
    <property type="entry name" value="6-PGluconate_DH-like_C_sf"/>
</dbReference>
<keyword evidence="4" id="KW-1185">Reference proteome</keyword>
<name>A0ABY7WMH2_9SPHI</name>
<dbReference type="Gene3D" id="3.40.50.720">
    <property type="entry name" value="NAD(P)-binding Rossmann-like Domain"/>
    <property type="match status" value="1"/>
</dbReference>
<dbReference type="PANTHER" id="PTHR40459:SF1">
    <property type="entry name" value="CONSERVED HYPOTHETICAL ALANINE AND LEUCINE RICH PROTEIN"/>
    <property type="match status" value="1"/>
</dbReference>
<evidence type="ECO:0000259" key="2">
    <source>
        <dbReference type="Pfam" id="PF10728"/>
    </source>
</evidence>
<dbReference type="SUPFAM" id="SSF51735">
    <property type="entry name" value="NAD(P)-binding Rossmann-fold domains"/>
    <property type="match status" value="1"/>
</dbReference>